<sequence>MLGRTFLRRLQASHPYVCLPCLRSLRNGPSARSPRPLDAFCAARRFHAAALVYKNTAASPPGDEPIKPEVSASKSKKRKLLKRRAERVKKEGKKTATPEKTSEEEESDVSPPTIRRIRQKDDVPAKAPEVDGNTVGPGTTEKSSPDDQSPTQSSSSAKKERRATRIAEREAKRAARRAAAQKQEAAKKADGKNVENTSDIDIGDILERAVEKEKGAAEVMAEAAKRPKETKKAETIKQALLRAKKPPKPRRVYPNSVSAKDVQLTPIEVEQPPIPRLAYGLDRVLFNPGVYHLQDTRTQVYNFDPYLQKIMPVADFNFDLLKKYITSSQDETLSGLARSLDKRYVGSTSSMTAALAHFHFLLSRWREVNTTMLSREFPEKLSTFTRINRLPAAIFLRWKNGTYAIDADKQYDTANILSMLGRSMEKLLTMPSEEFERYRRGHPDQVSDEEREVPESYHYTTQGDMLMRSQLDARDSRLPGTGMFDLKTRAVVSIRMDVQDWQENTGYQIKTGTGDFESFEREYYDMMRSTMLKYSLQVRMGRMDGIFVAFHNIERIFGFQYVSLDEMDMALHSPKSRTRHLGDQEFRISVDLLNKALNTATERFPETSIRFHFEAREGNEPFMYIFAEAMPEEEVRKIQDANKARTEAWERKVLGLESDQASSDETAVGENEDGTLPVANRPADPEHQPVDAVMLPELFEIPDEEPQWSSVAPHAQPEALEKNILETPDESHDDITATKSAGESSASDGSKASEAACGPLLALKLWTKNKVNGESVDRVDDVTEETEWTVDYLFEELSPADAKKRYDECKRRRAVGLDDPELRKEGLEEEEKVLSYYQRRLRDISRSGREWRDRKDEEEKGKEKVVLDLEQRERPIATELLARDVVSMDGYMSWLYGKRN</sequence>
<evidence type="ECO:0000313" key="3">
    <source>
        <dbReference type="Proteomes" id="UP000183809"/>
    </source>
</evidence>
<feature type="region of interest" description="Disordered" evidence="1">
    <location>
        <begin position="655"/>
        <end position="689"/>
    </location>
</feature>
<dbReference type="Pfam" id="PF08634">
    <property type="entry name" value="Pet127"/>
    <property type="match status" value="1"/>
</dbReference>
<proteinExistence type="predicted"/>
<dbReference type="InterPro" id="IPR013943">
    <property type="entry name" value="Pet127"/>
</dbReference>
<dbReference type="GO" id="GO:0005740">
    <property type="term" value="C:mitochondrial envelope"/>
    <property type="evidence" value="ECO:0007669"/>
    <property type="project" value="TreeGrafter"/>
</dbReference>
<dbReference type="PANTHER" id="PTHR31014">
    <property type="entry name" value="MITOCHONDRIAL TRANSLATION SYSTEM COMPONENT PET127-RELATED"/>
    <property type="match status" value="1"/>
</dbReference>
<dbReference type="OrthoDB" id="10249045at2759"/>
<dbReference type="EMBL" id="MNUE01000003">
    <property type="protein sequence ID" value="OJD38970.1"/>
    <property type="molecule type" value="Genomic_DNA"/>
</dbReference>
<feature type="compositionally biased region" description="Polar residues" evidence="1">
    <location>
        <begin position="737"/>
        <end position="750"/>
    </location>
</feature>
<organism evidence="2 3">
    <name type="scientific">Diplodia corticola</name>
    <dbReference type="NCBI Taxonomy" id="236234"/>
    <lineage>
        <taxon>Eukaryota</taxon>
        <taxon>Fungi</taxon>
        <taxon>Dikarya</taxon>
        <taxon>Ascomycota</taxon>
        <taxon>Pezizomycotina</taxon>
        <taxon>Dothideomycetes</taxon>
        <taxon>Dothideomycetes incertae sedis</taxon>
        <taxon>Botryosphaeriales</taxon>
        <taxon>Botryosphaeriaceae</taxon>
        <taxon>Diplodia</taxon>
    </lineage>
</organism>
<dbReference type="PANTHER" id="PTHR31014:SF0">
    <property type="entry name" value="MITOCHONDRIAL TRANSLATION SYSTEM COMPONENT PET127-RELATED"/>
    <property type="match status" value="1"/>
</dbReference>
<accession>A0A1J9RFW1</accession>
<gene>
    <name evidence="2" type="ORF">BKCO1_300020</name>
</gene>
<feature type="compositionally biased region" description="Basic and acidic residues" evidence="1">
    <location>
        <begin position="184"/>
        <end position="193"/>
    </location>
</feature>
<feature type="region of interest" description="Disordered" evidence="1">
    <location>
        <begin position="56"/>
        <end position="197"/>
    </location>
</feature>
<feature type="compositionally biased region" description="Basic and acidic residues" evidence="1">
    <location>
        <begin position="163"/>
        <end position="173"/>
    </location>
</feature>
<reference evidence="2 3" key="1">
    <citation type="submission" date="2016-10" db="EMBL/GenBank/DDBJ databases">
        <title>Proteomics and genomics reveal pathogen-plant mechanisms compatible with a hemibiotrophic lifestyle of Diplodia corticola.</title>
        <authorList>
            <person name="Fernandes I."/>
            <person name="De Jonge R."/>
            <person name="Van De Peer Y."/>
            <person name="Devreese B."/>
            <person name="Alves A."/>
            <person name="Esteves A.C."/>
        </authorList>
    </citation>
    <scope>NUCLEOTIDE SEQUENCE [LARGE SCALE GENOMIC DNA]</scope>
    <source>
        <strain evidence="2 3">CBS 112549</strain>
    </source>
</reference>
<feature type="compositionally biased region" description="Basic residues" evidence="1">
    <location>
        <begin position="74"/>
        <end position="92"/>
    </location>
</feature>
<dbReference type="Proteomes" id="UP000183809">
    <property type="component" value="Unassembled WGS sequence"/>
</dbReference>
<feature type="compositionally biased region" description="Low complexity" evidence="1">
    <location>
        <begin position="146"/>
        <end position="156"/>
    </location>
</feature>
<protein>
    <submittedName>
        <fullName evidence="2">Mitochondrial membrane protein pet127</fullName>
    </submittedName>
</protein>
<name>A0A1J9RFW1_9PEZI</name>
<dbReference type="AlphaFoldDB" id="A0A1J9RFW1"/>
<feature type="compositionally biased region" description="Basic and acidic residues" evidence="1">
    <location>
        <begin position="725"/>
        <end position="736"/>
    </location>
</feature>
<keyword evidence="3" id="KW-1185">Reference proteome</keyword>
<comment type="caution">
    <text evidence="2">The sequence shown here is derived from an EMBL/GenBank/DDBJ whole genome shotgun (WGS) entry which is preliminary data.</text>
</comment>
<dbReference type="RefSeq" id="XP_020134581.1">
    <property type="nucleotide sequence ID" value="XM_020274097.1"/>
</dbReference>
<evidence type="ECO:0000256" key="1">
    <source>
        <dbReference type="SAM" id="MobiDB-lite"/>
    </source>
</evidence>
<evidence type="ECO:0000313" key="2">
    <source>
        <dbReference type="EMBL" id="OJD38970.1"/>
    </source>
</evidence>
<feature type="region of interest" description="Disordered" evidence="1">
    <location>
        <begin position="725"/>
        <end position="752"/>
    </location>
</feature>
<dbReference type="STRING" id="236234.A0A1J9RFW1"/>
<dbReference type="GeneID" id="31014358"/>
<dbReference type="GO" id="GO:0000964">
    <property type="term" value="P:mitochondrial RNA 5'-end processing"/>
    <property type="evidence" value="ECO:0007669"/>
    <property type="project" value="TreeGrafter"/>
</dbReference>